<keyword evidence="1" id="KW-0808">Transferase</keyword>
<feature type="region of interest" description="Disordered" evidence="4">
    <location>
        <begin position="326"/>
        <end position="362"/>
    </location>
</feature>
<dbReference type="Gene3D" id="3.40.50.300">
    <property type="entry name" value="P-loop containing nucleotide triphosphate hydrolases"/>
    <property type="match status" value="1"/>
</dbReference>
<reference evidence="5" key="2">
    <citation type="submission" date="2024-10" db="UniProtKB">
        <authorList>
            <consortium name="EnsemblProtists"/>
        </authorList>
    </citation>
    <scope>IDENTIFICATION</scope>
</reference>
<feature type="active site" description="For sulfotransferase activity" evidence="2">
    <location>
        <position position="60"/>
    </location>
</feature>
<feature type="binding site" evidence="3">
    <location>
        <position position="179"/>
    </location>
    <ligand>
        <name>3'-phosphoadenylyl sulfate</name>
        <dbReference type="ChEBI" id="CHEBI:58339"/>
    </ligand>
</feature>
<keyword evidence="6" id="KW-1185">Reference proteome</keyword>
<dbReference type="PaxDb" id="2903-EOD41414"/>
<organism evidence="5 6">
    <name type="scientific">Emiliania huxleyi (strain CCMP1516)</name>
    <dbReference type="NCBI Taxonomy" id="280463"/>
    <lineage>
        <taxon>Eukaryota</taxon>
        <taxon>Haptista</taxon>
        <taxon>Haptophyta</taxon>
        <taxon>Prymnesiophyceae</taxon>
        <taxon>Isochrysidales</taxon>
        <taxon>Noelaerhabdaceae</taxon>
        <taxon>Emiliania</taxon>
    </lineage>
</organism>
<dbReference type="AlphaFoldDB" id="A0A0D3L079"/>
<dbReference type="GeneID" id="17286684"/>
<sequence length="362" mass="38865">MAKFTHGPLLSPSDATSAYDAGAVDSGTCITLPSGGSTPSPATVPAVSCLPSLVCVGMAKAGTDELRGWLSLHPNLSSSTDREVQYFNHGIFRAMPGGVVGPVHHRSLLEAALRTSWSEYAARFPVPREHIGRVLTFEKSPGYARPQHNLSRVANGIERHVPFLMRRLMPSVRLVLLLRDPVALVRSRFVHCLRQAGRQRRPPLPSCGGAVERDYESMLTAGAGLLRLEPGGAAGGSPLRPVAEFASGPSSLLNRVLAHAGLQRHDWRASGYPGPDGSLTFHPRKSKSVRERASRRPLLPGFEAATRDALTPVLIRFRTQHPCLRPPWPLGSATSAASGPTDRADTSPLCRARGARTHAAPQ</sequence>
<evidence type="ECO:0000313" key="5">
    <source>
        <dbReference type="EnsemblProtists" id="EOD41414"/>
    </source>
</evidence>
<dbReference type="InterPro" id="IPR037359">
    <property type="entry name" value="NST/OST"/>
</dbReference>
<evidence type="ECO:0000256" key="2">
    <source>
        <dbReference type="PIRSR" id="PIRSR637359-1"/>
    </source>
</evidence>
<dbReference type="PANTHER" id="PTHR10605">
    <property type="entry name" value="HEPARAN SULFATE SULFOTRANSFERASE"/>
    <property type="match status" value="1"/>
</dbReference>
<dbReference type="HOGENOM" id="CLU_948072_0_0_1"/>
<dbReference type="STRING" id="2903.R1G6F1"/>
<dbReference type="RefSeq" id="XP_005793843.1">
    <property type="nucleotide sequence ID" value="XM_005793786.1"/>
</dbReference>
<dbReference type="Proteomes" id="UP000013827">
    <property type="component" value="Unassembled WGS sequence"/>
</dbReference>
<accession>A0A0D3L079</accession>
<name>A0A0D3L079_EMIH1</name>
<dbReference type="KEGG" id="ehx:EMIHUDRAFT_97620"/>
<reference evidence="6" key="1">
    <citation type="journal article" date="2013" name="Nature">
        <title>Pan genome of the phytoplankton Emiliania underpins its global distribution.</title>
        <authorList>
            <person name="Read B.A."/>
            <person name="Kegel J."/>
            <person name="Klute M.J."/>
            <person name="Kuo A."/>
            <person name="Lefebvre S.C."/>
            <person name="Maumus F."/>
            <person name="Mayer C."/>
            <person name="Miller J."/>
            <person name="Monier A."/>
            <person name="Salamov A."/>
            <person name="Young J."/>
            <person name="Aguilar M."/>
            <person name="Claverie J.M."/>
            <person name="Frickenhaus S."/>
            <person name="Gonzalez K."/>
            <person name="Herman E.K."/>
            <person name="Lin Y.C."/>
            <person name="Napier J."/>
            <person name="Ogata H."/>
            <person name="Sarno A.F."/>
            <person name="Shmutz J."/>
            <person name="Schroeder D."/>
            <person name="de Vargas C."/>
            <person name="Verret F."/>
            <person name="von Dassow P."/>
            <person name="Valentin K."/>
            <person name="Van de Peer Y."/>
            <person name="Wheeler G."/>
            <person name="Dacks J.B."/>
            <person name="Delwiche C.F."/>
            <person name="Dyhrman S.T."/>
            <person name="Glockner G."/>
            <person name="John U."/>
            <person name="Richards T."/>
            <person name="Worden A.Z."/>
            <person name="Zhang X."/>
            <person name="Grigoriev I.V."/>
            <person name="Allen A.E."/>
            <person name="Bidle K."/>
            <person name="Borodovsky M."/>
            <person name="Bowler C."/>
            <person name="Brownlee C."/>
            <person name="Cock J.M."/>
            <person name="Elias M."/>
            <person name="Gladyshev V.N."/>
            <person name="Groth M."/>
            <person name="Guda C."/>
            <person name="Hadaegh A."/>
            <person name="Iglesias-Rodriguez M.D."/>
            <person name="Jenkins J."/>
            <person name="Jones B.M."/>
            <person name="Lawson T."/>
            <person name="Leese F."/>
            <person name="Lindquist E."/>
            <person name="Lobanov A."/>
            <person name="Lomsadze A."/>
            <person name="Malik S.B."/>
            <person name="Marsh M.E."/>
            <person name="Mackinder L."/>
            <person name="Mock T."/>
            <person name="Mueller-Roeber B."/>
            <person name="Pagarete A."/>
            <person name="Parker M."/>
            <person name="Probert I."/>
            <person name="Quesneville H."/>
            <person name="Raines C."/>
            <person name="Rensing S.A."/>
            <person name="Riano-Pachon D.M."/>
            <person name="Richier S."/>
            <person name="Rokitta S."/>
            <person name="Shiraiwa Y."/>
            <person name="Soanes D.M."/>
            <person name="van der Giezen M."/>
            <person name="Wahlund T.M."/>
            <person name="Williams B."/>
            <person name="Wilson W."/>
            <person name="Wolfe G."/>
            <person name="Wurch L.L."/>
        </authorList>
    </citation>
    <scope>NUCLEOTIDE SEQUENCE</scope>
</reference>
<feature type="binding site" evidence="3">
    <location>
        <position position="187"/>
    </location>
    <ligand>
        <name>3'-phosphoadenylyl sulfate</name>
        <dbReference type="ChEBI" id="CHEBI:58339"/>
    </ligand>
</feature>
<feature type="region of interest" description="Disordered" evidence="4">
    <location>
        <begin position="269"/>
        <end position="295"/>
    </location>
</feature>
<evidence type="ECO:0000313" key="6">
    <source>
        <dbReference type="Proteomes" id="UP000013827"/>
    </source>
</evidence>
<proteinExistence type="predicted"/>
<dbReference type="SUPFAM" id="SSF52540">
    <property type="entry name" value="P-loop containing nucleoside triphosphate hydrolases"/>
    <property type="match status" value="1"/>
</dbReference>
<dbReference type="PANTHER" id="PTHR10605:SF56">
    <property type="entry name" value="BIFUNCTIONAL HEPARAN SULFATE N-DEACETYLASE_N-SULFOTRANSFERASE"/>
    <property type="match status" value="1"/>
</dbReference>
<evidence type="ECO:0000256" key="1">
    <source>
        <dbReference type="ARBA" id="ARBA00022679"/>
    </source>
</evidence>
<protein>
    <recommendedName>
        <fullName evidence="7">Sulfotransferase domain-containing protein</fullName>
    </recommendedName>
</protein>
<dbReference type="GO" id="GO:0008146">
    <property type="term" value="F:sulfotransferase activity"/>
    <property type="evidence" value="ECO:0007669"/>
    <property type="project" value="InterPro"/>
</dbReference>
<evidence type="ECO:0008006" key="7">
    <source>
        <dbReference type="Google" id="ProtNLM"/>
    </source>
</evidence>
<dbReference type="InterPro" id="IPR027417">
    <property type="entry name" value="P-loop_NTPase"/>
</dbReference>
<dbReference type="EnsemblProtists" id="EOD41414">
    <property type="protein sequence ID" value="EOD41414"/>
    <property type="gene ID" value="EMIHUDRAFT_97620"/>
</dbReference>
<evidence type="ECO:0000256" key="4">
    <source>
        <dbReference type="SAM" id="MobiDB-lite"/>
    </source>
</evidence>
<evidence type="ECO:0000256" key="3">
    <source>
        <dbReference type="PIRSR" id="PIRSR637359-2"/>
    </source>
</evidence>